<evidence type="ECO:0000313" key="4">
    <source>
        <dbReference type="Proteomes" id="UP000298513"/>
    </source>
</evidence>
<protein>
    <submittedName>
        <fullName evidence="3">AraC family transcriptional regulator</fullName>
    </submittedName>
</protein>
<feature type="region of interest" description="Disordered" evidence="1">
    <location>
        <begin position="48"/>
        <end position="98"/>
    </location>
</feature>
<comment type="caution">
    <text evidence="3">The sequence shown here is derived from an EMBL/GenBank/DDBJ whole genome shotgun (WGS) entry which is preliminary data.</text>
</comment>
<reference evidence="3 4" key="1">
    <citation type="submission" date="2019-04" db="EMBL/GenBank/DDBJ databases">
        <title>Streptomyces sp. nov. Bv016 isolated from bark of Buahinia variegata.</title>
        <authorList>
            <person name="Kanchanasin P."/>
            <person name="Tanasupawat S."/>
            <person name="Yuki M."/>
            <person name="Kudo T."/>
        </authorList>
    </citation>
    <scope>NUCLEOTIDE SEQUENCE [LARGE SCALE GENOMIC DNA]</scope>
    <source>
        <strain evidence="3 4">JCM 4765</strain>
    </source>
</reference>
<evidence type="ECO:0000259" key="2">
    <source>
        <dbReference type="PROSITE" id="PS01124"/>
    </source>
</evidence>
<dbReference type="Gene3D" id="1.10.10.60">
    <property type="entry name" value="Homeodomain-like"/>
    <property type="match status" value="1"/>
</dbReference>
<accession>A0A4Z1CWJ1</accession>
<dbReference type="GO" id="GO:0043565">
    <property type="term" value="F:sequence-specific DNA binding"/>
    <property type="evidence" value="ECO:0007669"/>
    <property type="project" value="InterPro"/>
</dbReference>
<keyword evidence="4" id="KW-1185">Reference proteome</keyword>
<name>A0A4Z1CWJ1_STRGP</name>
<dbReference type="AlphaFoldDB" id="A0A4Z1CWJ1"/>
<evidence type="ECO:0000313" key="3">
    <source>
        <dbReference type="EMBL" id="TGN73397.1"/>
    </source>
</evidence>
<dbReference type="EMBL" id="SRRU01000021">
    <property type="protein sequence ID" value="TGN73397.1"/>
    <property type="molecule type" value="Genomic_DNA"/>
</dbReference>
<gene>
    <name evidence="3" type="ORF">E5082_32110</name>
</gene>
<feature type="compositionally biased region" description="Low complexity" evidence="1">
    <location>
        <begin position="77"/>
        <end position="86"/>
    </location>
</feature>
<feature type="domain" description="HTH araC/xylS-type" evidence="2">
    <location>
        <begin position="100"/>
        <end position="161"/>
    </location>
</feature>
<dbReference type="InterPro" id="IPR018060">
    <property type="entry name" value="HTH_AraC"/>
</dbReference>
<organism evidence="3 4">
    <name type="scientific">Streptomyces griseoluteus</name>
    <dbReference type="NCBI Taxonomy" id="29306"/>
    <lineage>
        <taxon>Bacteria</taxon>
        <taxon>Bacillati</taxon>
        <taxon>Actinomycetota</taxon>
        <taxon>Actinomycetes</taxon>
        <taxon>Kitasatosporales</taxon>
        <taxon>Streptomycetaceae</taxon>
        <taxon>Streptomyces</taxon>
    </lineage>
</organism>
<dbReference type="Proteomes" id="UP000298513">
    <property type="component" value="Unassembled WGS sequence"/>
</dbReference>
<sequence>MIAARRCGPDELSRVRPCIESASRGRTRLAVSDRKSPSLLWSGCRCRGGPPFRPRDELPGSEAAQEVGNADREEGDSGSVVPVDDGVQADAHDGDPDHHLTFAAWVRHERPLRIRRDLLDPAFADISTATIAARWGVHDTKHLGRSLKRGFGESVSDLRRKQVD</sequence>
<dbReference type="GO" id="GO:0003700">
    <property type="term" value="F:DNA-binding transcription factor activity"/>
    <property type="evidence" value="ECO:0007669"/>
    <property type="project" value="InterPro"/>
</dbReference>
<dbReference type="PROSITE" id="PS01124">
    <property type="entry name" value="HTH_ARAC_FAMILY_2"/>
    <property type="match status" value="1"/>
</dbReference>
<proteinExistence type="predicted"/>
<evidence type="ECO:0000256" key="1">
    <source>
        <dbReference type="SAM" id="MobiDB-lite"/>
    </source>
</evidence>